<feature type="region of interest" description="Disordered" evidence="1">
    <location>
        <begin position="1"/>
        <end position="24"/>
    </location>
</feature>
<sequence length="163" mass="18508">MNNSLCISDLSPSSSGRRDDDASDESSWTMYLEDFFANHVHDNHDSSTLNDKSCSVVSDAASSVGKKSLHSEPVVESFSTDQKSCNRFSFKKRRTKEAFVDDALEDTASSPARSSKVYDLNNQFNNKSRKLPWASPKRRTMLHARDKRHVIWDLLAMKMTLRN</sequence>
<keyword evidence="3" id="KW-1185">Reference proteome</keyword>
<dbReference type="GO" id="GO:0010089">
    <property type="term" value="P:xylem development"/>
    <property type="evidence" value="ECO:0007669"/>
    <property type="project" value="InterPro"/>
</dbReference>
<evidence type="ECO:0000313" key="2">
    <source>
        <dbReference type="EMBL" id="KAJ8763616.1"/>
    </source>
</evidence>
<dbReference type="PANTHER" id="PTHR33974:SF25">
    <property type="entry name" value="SMALL PHOSPHATASE-LIKE PROTEIN 2, PUTATIVE-RELATED"/>
    <property type="match status" value="1"/>
</dbReference>
<dbReference type="AlphaFoldDB" id="A0AAV8T9X4"/>
<reference evidence="2 3" key="1">
    <citation type="submission" date="2021-09" db="EMBL/GenBank/DDBJ databases">
        <title>Genomic insights and catalytic innovation underlie evolution of tropane alkaloids biosynthesis.</title>
        <authorList>
            <person name="Wang Y.-J."/>
            <person name="Tian T."/>
            <person name="Huang J.-P."/>
            <person name="Huang S.-X."/>
        </authorList>
    </citation>
    <scope>NUCLEOTIDE SEQUENCE [LARGE SCALE GENOMIC DNA]</scope>
    <source>
        <strain evidence="2">KIB-2018</strain>
        <tissue evidence="2">Leaf</tissue>
    </source>
</reference>
<organism evidence="2 3">
    <name type="scientific">Erythroxylum novogranatense</name>
    <dbReference type="NCBI Taxonomy" id="1862640"/>
    <lineage>
        <taxon>Eukaryota</taxon>
        <taxon>Viridiplantae</taxon>
        <taxon>Streptophyta</taxon>
        <taxon>Embryophyta</taxon>
        <taxon>Tracheophyta</taxon>
        <taxon>Spermatophyta</taxon>
        <taxon>Magnoliopsida</taxon>
        <taxon>eudicotyledons</taxon>
        <taxon>Gunneridae</taxon>
        <taxon>Pentapetalae</taxon>
        <taxon>rosids</taxon>
        <taxon>fabids</taxon>
        <taxon>Malpighiales</taxon>
        <taxon>Erythroxylaceae</taxon>
        <taxon>Erythroxylum</taxon>
    </lineage>
</organism>
<accession>A0AAV8T9X4</accession>
<gene>
    <name evidence="2" type="ORF">K2173_003088</name>
</gene>
<protein>
    <submittedName>
        <fullName evidence="2">Uncharacterized protein</fullName>
    </submittedName>
</protein>
<dbReference type="PANTHER" id="PTHR33974">
    <property type="entry name" value="VASCULAR-RELATED UNKNOWN PROTEIN 1-RELATED"/>
    <property type="match status" value="1"/>
</dbReference>
<evidence type="ECO:0000256" key="1">
    <source>
        <dbReference type="SAM" id="MobiDB-lite"/>
    </source>
</evidence>
<evidence type="ECO:0000313" key="3">
    <source>
        <dbReference type="Proteomes" id="UP001159364"/>
    </source>
</evidence>
<name>A0AAV8T9X4_9ROSI</name>
<dbReference type="EMBL" id="JAIWQS010000005">
    <property type="protein sequence ID" value="KAJ8763616.1"/>
    <property type="molecule type" value="Genomic_DNA"/>
</dbReference>
<proteinExistence type="predicted"/>
<dbReference type="InterPro" id="IPR039280">
    <property type="entry name" value="VUP"/>
</dbReference>
<feature type="compositionally biased region" description="Low complexity" evidence="1">
    <location>
        <begin position="1"/>
        <end position="15"/>
    </location>
</feature>
<comment type="caution">
    <text evidence="2">The sequence shown here is derived from an EMBL/GenBank/DDBJ whole genome shotgun (WGS) entry which is preliminary data.</text>
</comment>
<dbReference type="Proteomes" id="UP001159364">
    <property type="component" value="Linkage Group LG05"/>
</dbReference>